<comment type="caution">
    <text evidence="1">The sequence shown here is derived from an EMBL/GenBank/DDBJ whole genome shotgun (WGS) entry which is preliminary data.</text>
</comment>
<dbReference type="RefSeq" id="WP_347704086.1">
    <property type="nucleotide sequence ID" value="NZ_JBDPZD010000002.1"/>
</dbReference>
<evidence type="ECO:0000313" key="2">
    <source>
        <dbReference type="Proteomes" id="UP001495147"/>
    </source>
</evidence>
<gene>
    <name evidence="1" type="ORF">ABDJ85_07165</name>
</gene>
<sequence length="374" mass="40908">MKLVPIQQVAGKLKAGEPLPFGVRDAEGKLLLAKGQMVPNEDMREALLNRGVFVDLDELKPASNSYDSSGVGGEDFFGRWEAMQTRLAVLLRAPDETLFLPRVKECAGQILQWAERYPDQLIFVVMRHDHSRHEIYGLVHLLHCAAVVAVLVRRLEWPVERQRLAVGAALTMNLPIIDLQGRLASRGGKLAPQYRALIDAHPTESVALLRAAGLKEQEWLDAVAQHHEETGGVGYPNKVQEPTEMAQLLHLVDVFLAKHASRGGRPGLPAPQAARDIYTGSKGHPIAGLIVKEFGLFPPGTLVKLACGEIAVSVRPGTSGNAPLVGSVTNRQGDPLAKPVRRDTTLADFNIVGLASAQHLRVKLMPHQLYDLRF</sequence>
<keyword evidence="2" id="KW-1185">Reference proteome</keyword>
<dbReference type="Gene3D" id="1.10.3210.10">
    <property type="entry name" value="Hypothetical protein af1432"/>
    <property type="match status" value="1"/>
</dbReference>
<reference evidence="1 2" key="1">
    <citation type="submission" date="2024-05" db="EMBL/GenBank/DDBJ databases">
        <title>Roseateles sp. DJS-2-20 16S ribosomal RNA gene Genome sequencing and assembly.</title>
        <authorList>
            <person name="Woo H."/>
        </authorList>
    </citation>
    <scope>NUCLEOTIDE SEQUENCE [LARGE SCALE GENOMIC DNA]</scope>
    <source>
        <strain evidence="1 2">DJS-2-20</strain>
    </source>
</reference>
<organism evidence="1 2">
    <name type="scientific">Roseateles paludis</name>
    <dbReference type="NCBI Taxonomy" id="3145238"/>
    <lineage>
        <taxon>Bacteria</taxon>
        <taxon>Pseudomonadati</taxon>
        <taxon>Pseudomonadota</taxon>
        <taxon>Betaproteobacteria</taxon>
        <taxon>Burkholderiales</taxon>
        <taxon>Sphaerotilaceae</taxon>
        <taxon>Roseateles</taxon>
    </lineage>
</organism>
<dbReference type="Pfam" id="PF13487">
    <property type="entry name" value="HD_5"/>
    <property type="match status" value="1"/>
</dbReference>
<accession>A0ABV0G0I1</accession>
<dbReference type="Proteomes" id="UP001495147">
    <property type="component" value="Unassembled WGS sequence"/>
</dbReference>
<evidence type="ECO:0000313" key="1">
    <source>
        <dbReference type="EMBL" id="MEO3691244.1"/>
    </source>
</evidence>
<name>A0ABV0G0I1_9BURK</name>
<proteinExistence type="predicted"/>
<protein>
    <submittedName>
        <fullName evidence="1">HD domain-containing phosphohydrolase</fullName>
    </submittedName>
</protein>
<dbReference type="EMBL" id="JBDPZD010000002">
    <property type="protein sequence ID" value="MEO3691244.1"/>
    <property type="molecule type" value="Genomic_DNA"/>
</dbReference>